<protein>
    <submittedName>
        <fullName evidence="1">Uncharacterized protein</fullName>
    </submittedName>
</protein>
<comment type="caution">
    <text evidence="1">The sequence shown here is derived from an EMBL/GenBank/DDBJ whole genome shotgun (WGS) entry which is preliminary data.</text>
</comment>
<reference evidence="1 2" key="1">
    <citation type="submission" date="2011-12" db="EMBL/GenBank/DDBJ databases">
        <authorList>
            <person name="Brinkac L."/>
            <person name="Radune D."/>
            <person name="Sanka R."/>
            <person name="Selengut J."/>
            <person name="DebRoy C."/>
            <person name="Feng P."/>
            <person name="Fratamico P.M."/>
            <person name="Kapur V."/>
            <person name="Kariyawasam S."/>
            <person name="Losada L."/>
            <person name="Nierman W.C."/>
            <person name="Nelson K."/>
        </authorList>
    </citation>
    <scope>NUCLEOTIDE SEQUENCE [LARGE SCALE GENOMIC DNA]</scope>
    <source>
        <strain evidence="1 2">97.0246</strain>
    </source>
</reference>
<accession>A0A8E0KWN9</accession>
<sequence>MVINGSVAPRPMVNNNDEARRALVERRRDKFICLSGSAFRYVLF</sequence>
<dbReference type="EMBL" id="AEZJ02000009">
    <property type="protein sequence ID" value="EIG94595.1"/>
    <property type="molecule type" value="Genomic_DNA"/>
</dbReference>
<evidence type="ECO:0000313" key="2">
    <source>
        <dbReference type="Proteomes" id="UP000004454"/>
    </source>
</evidence>
<gene>
    <name evidence="1" type="ORF">EC970246_4963</name>
</gene>
<evidence type="ECO:0000313" key="1">
    <source>
        <dbReference type="EMBL" id="EIG94595.1"/>
    </source>
</evidence>
<dbReference type="AlphaFoldDB" id="A0A8E0KWN9"/>
<name>A0A8E0KWN9_ECOLX</name>
<organism evidence="1 2">
    <name type="scientific">Escherichia coli 97.0246</name>
    <dbReference type="NCBI Taxonomy" id="869670"/>
    <lineage>
        <taxon>Bacteria</taxon>
        <taxon>Pseudomonadati</taxon>
        <taxon>Pseudomonadota</taxon>
        <taxon>Gammaproteobacteria</taxon>
        <taxon>Enterobacterales</taxon>
        <taxon>Enterobacteriaceae</taxon>
        <taxon>Escherichia</taxon>
    </lineage>
</organism>
<dbReference type="Proteomes" id="UP000004454">
    <property type="component" value="Unassembled WGS sequence"/>
</dbReference>
<proteinExistence type="predicted"/>